<dbReference type="InterPro" id="IPR007475">
    <property type="entry name" value="UbiK"/>
</dbReference>
<evidence type="ECO:0000313" key="1">
    <source>
        <dbReference type="EMBL" id="GAD26516.1"/>
    </source>
</evidence>
<organism evidence="1 2">
    <name type="scientific">Gluconobacter thailandicus NBRC 3257</name>
    <dbReference type="NCBI Taxonomy" id="1381097"/>
    <lineage>
        <taxon>Bacteria</taxon>
        <taxon>Pseudomonadati</taxon>
        <taxon>Pseudomonadota</taxon>
        <taxon>Alphaproteobacteria</taxon>
        <taxon>Acetobacterales</taxon>
        <taxon>Acetobacteraceae</taxon>
        <taxon>Gluconobacter</taxon>
    </lineage>
</organism>
<name>A0ABQ0IWD1_GLUTH</name>
<accession>A0ABQ0IWD1</accession>
<dbReference type="EMBL" id="BASM01000018">
    <property type="protein sequence ID" value="GAD26516.1"/>
    <property type="molecule type" value="Genomic_DNA"/>
</dbReference>
<comment type="caution">
    <text evidence="1">The sequence shown here is derived from an EMBL/GenBank/DDBJ whole genome shotgun (WGS) entry which is preliminary data.</text>
</comment>
<keyword evidence="2" id="KW-1185">Reference proteome</keyword>
<dbReference type="Proteomes" id="UP000018209">
    <property type="component" value="Unassembled WGS sequence"/>
</dbReference>
<proteinExistence type="predicted"/>
<protein>
    <recommendedName>
        <fullName evidence="3">Accessory factor UbiK family protein</fullName>
    </recommendedName>
</protein>
<sequence>MTRRLSAGVSPMSDRPRFFDDLAGLAGNAFSAVTGAREELHSIIRTRVDEILTSLELVRRDEFDAVQEMATRARMAQDEAEGRLAAIESRLTALEELATEEKGGPQG</sequence>
<reference evidence="1 2" key="1">
    <citation type="submission" date="2013-08" db="EMBL/GenBank/DDBJ databases">
        <title>Gluconobacter thailandicus NBRC 3257 whole genome sequence.</title>
        <authorList>
            <person name="Matsutani M."/>
            <person name="Yakushi T."/>
            <person name="Matsushita K."/>
        </authorList>
    </citation>
    <scope>NUCLEOTIDE SEQUENCE [LARGE SCALE GENOMIC DNA]</scope>
    <source>
        <strain evidence="1 2">NBRC 3257</strain>
    </source>
</reference>
<evidence type="ECO:0000313" key="2">
    <source>
        <dbReference type="Proteomes" id="UP000018209"/>
    </source>
</evidence>
<gene>
    <name evidence="1" type="ORF">NBRC3257_1515</name>
</gene>
<evidence type="ECO:0008006" key="3">
    <source>
        <dbReference type="Google" id="ProtNLM"/>
    </source>
</evidence>
<dbReference type="Pfam" id="PF04380">
    <property type="entry name" value="BMFP"/>
    <property type="match status" value="1"/>
</dbReference>